<proteinExistence type="predicted"/>
<dbReference type="RefSeq" id="WP_167204580.1">
    <property type="nucleotide sequence ID" value="NZ_JAASRO010000001.1"/>
</dbReference>
<keyword evidence="2" id="KW-1185">Reference proteome</keyword>
<name>A0A7X6A020_9ACTN</name>
<dbReference type="AlphaFoldDB" id="A0A7X6A020"/>
<sequence>MLPADVQFEYRVRGKGWGEGRLQVGPTSVELTASYLDDALGDLVRGALALARGAAEVRFAWAEEPGEFRWILTRLGESLSVRVLWFDDGPWSSQADEHGSQLLAASCDPMTFCMAVADGARAVRDDMGTEEYKRRWAAHDFPNEHLDELLALKPRVN</sequence>
<evidence type="ECO:0000313" key="2">
    <source>
        <dbReference type="Proteomes" id="UP000555407"/>
    </source>
</evidence>
<gene>
    <name evidence="1" type="ORF">BJY22_001431</name>
</gene>
<accession>A0A7X6A020</accession>
<comment type="caution">
    <text evidence="1">The sequence shown here is derived from an EMBL/GenBank/DDBJ whole genome shotgun (WGS) entry which is preliminary data.</text>
</comment>
<protein>
    <submittedName>
        <fullName evidence="1">Uncharacterized protein</fullName>
    </submittedName>
</protein>
<dbReference type="Proteomes" id="UP000555407">
    <property type="component" value="Unassembled WGS sequence"/>
</dbReference>
<dbReference type="EMBL" id="JAASRO010000001">
    <property type="protein sequence ID" value="NIK55714.1"/>
    <property type="molecule type" value="Genomic_DNA"/>
</dbReference>
<organism evidence="1 2">
    <name type="scientific">Kribbella shirazensis</name>
    <dbReference type="NCBI Taxonomy" id="1105143"/>
    <lineage>
        <taxon>Bacteria</taxon>
        <taxon>Bacillati</taxon>
        <taxon>Actinomycetota</taxon>
        <taxon>Actinomycetes</taxon>
        <taxon>Propionibacteriales</taxon>
        <taxon>Kribbellaceae</taxon>
        <taxon>Kribbella</taxon>
    </lineage>
</organism>
<reference evidence="1 2" key="1">
    <citation type="submission" date="2020-03" db="EMBL/GenBank/DDBJ databases">
        <title>Sequencing the genomes of 1000 actinobacteria strains.</title>
        <authorList>
            <person name="Klenk H.-P."/>
        </authorList>
    </citation>
    <scope>NUCLEOTIDE SEQUENCE [LARGE SCALE GENOMIC DNA]</scope>
    <source>
        <strain evidence="1 2">DSM 45490</strain>
    </source>
</reference>
<evidence type="ECO:0000313" key="1">
    <source>
        <dbReference type="EMBL" id="NIK55714.1"/>
    </source>
</evidence>